<sequence>MAEKKNTVVEDNKGTTTTDAGEVILTPIDDHKPQFPPIVSSYNVKIRPILDAVDKLRRLKVTQEGIPLPAIVVI</sequence>
<evidence type="ECO:0000313" key="2">
    <source>
        <dbReference type="Proteomes" id="UP001055811"/>
    </source>
</evidence>
<name>A0ACB9AFA7_CICIN</name>
<proteinExistence type="predicted"/>
<comment type="caution">
    <text evidence="1">The sequence shown here is derived from an EMBL/GenBank/DDBJ whole genome shotgun (WGS) entry which is preliminary data.</text>
</comment>
<organism evidence="1 2">
    <name type="scientific">Cichorium intybus</name>
    <name type="common">Chicory</name>
    <dbReference type="NCBI Taxonomy" id="13427"/>
    <lineage>
        <taxon>Eukaryota</taxon>
        <taxon>Viridiplantae</taxon>
        <taxon>Streptophyta</taxon>
        <taxon>Embryophyta</taxon>
        <taxon>Tracheophyta</taxon>
        <taxon>Spermatophyta</taxon>
        <taxon>Magnoliopsida</taxon>
        <taxon>eudicotyledons</taxon>
        <taxon>Gunneridae</taxon>
        <taxon>Pentapetalae</taxon>
        <taxon>asterids</taxon>
        <taxon>campanulids</taxon>
        <taxon>Asterales</taxon>
        <taxon>Asteraceae</taxon>
        <taxon>Cichorioideae</taxon>
        <taxon>Cichorieae</taxon>
        <taxon>Cichoriinae</taxon>
        <taxon>Cichorium</taxon>
    </lineage>
</organism>
<reference evidence="1 2" key="2">
    <citation type="journal article" date="2022" name="Mol. Ecol. Resour.">
        <title>The genomes of chicory, endive, great burdock and yacon provide insights into Asteraceae paleo-polyploidization history and plant inulin production.</title>
        <authorList>
            <person name="Fan W."/>
            <person name="Wang S."/>
            <person name="Wang H."/>
            <person name="Wang A."/>
            <person name="Jiang F."/>
            <person name="Liu H."/>
            <person name="Zhao H."/>
            <person name="Xu D."/>
            <person name="Zhang Y."/>
        </authorList>
    </citation>
    <scope>NUCLEOTIDE SEQUENCE [LARGE SCALE GENOMIC DNA]</scope>
    <source>
        <strain evidence="2">cv. Punajuju</strain>
        <tissue evidence="1">Leaves</tissue>
    </source>
</reference>
<gene>
    <name evidence="1" type="ORF">L2E82_37725</name>
</gene>
<evidence type="ECO:0000313" key="1">
    <source>
        <dbReference type="EMBL" id="KAI3708523.1"/>
    </source>
</evidence>
<dbReference type="Proteomes" id="UP001055811">
    <property type="component" value="Linkage Group LG07"/>
</dbReference>
<reference evidence="2" key="1">
    <citation type="journal article" date="2022" name="Mol. Ecol. Resour.">
        <title>The genomes of chicory, endive, great burdock and yacon provide insights into Asteraceae palaeo-polyploidization history and plant inulin production.</title>
        <authorList>
            <person name="Fan W."/>
            <person name="Wang S."/>
            <person name="Wang H."/>
            <person name="Wang A."/>
            <person name="Jiang F."/>
            <person name="Liu H."/>
            <person name="Zhao H."/>
            <person name="Xu D."/>
            <person name="Zhang Y."/>
        </authorList>
    </citation>
    <scope>NUCLEOTIDE SEQUENCE [LARGE SCALE GENOMIC DNA]</scope>
    <source>
        <strain evidence="2">cv. Punajuju</strain>
    </source>
</reference>
<dbReference type="EMBL" id="CM042015">
    <property type="protein sequence ID" value="KAI3708523.1"/>
    <property type="molecule type" value="Genomic_DNA"/>
</dbReference>
<accession>A0ACB9AFA7</accession>
<keyword evidence="2" id="KW-1185">Reference proteome</keyword>
<protein>
    <submittedName>
        <fullName evidence="1">Uncharacterized protein</fullName>
    </submittedName>
</protein>